<dbReference type="Proteomes" id="UP001595796">
    <property type="component" value="Unassembled WGS sequence"/>
</dbReference>
<organism evidence="5 6">
    <name type="scientific">Flaviflagellibacter deserti</name>
    <dbReference type="NCBI Taxonomy" id="2267266"/>
    <lineage>
        <taxon>Bacteria</taxon>
        <taxon>Pseudomonadati</taxon>
        <taxon>Pseudomonadota</taxon>
        <taxon>Alphaproteobacteria</taxon>
        <taxon>Hyphomicrobiales</taxon>
        <taxon>Flaviflagellibacter</taxon>
    </lineage>
</organism>
<keyword evidence="1 2" id="KW-0238">DNA-binding</keyword>
<evidence type="ECO:0000256" key="3">
    <source>
        <dbReference type="SAM" id="MobiDB-lite"/>
    </source>
</evidence>
<dbReference type="PANTHER" id="PTHR41251">
    <property type="entry name" value="NON-HOMOLOGOUS END JOINING PROTEIN KU"/>
    <property type="match status" value="1"/>
</dbReference>
<keyword evidence="6" id="KW-1185">Reference proteome</keyword>
<sequence>MAPTTRSWKGYLKLSLVTCAVAMAPAQTDRDKTRFHTLNKETGNRLRMQWIDAETGDVVENEDRARGYEYAKGEHIIVEEEDFEAIALESRTTIDVDQFVPKDEVDWLWTGDHHYLVPDDEVAVEAFSVIRDAMAATKTNGIARVTINKRERWVLVAPRDRGILITTLRYPYEVRSEAAGFERISGVKPDEKDVETMRQVIRTMMGKWDASKFEDRYETAVKKMLSDKQKGHVLKPAPAAPDAPQKHEKVVSMFDALRRSIEAEEKKRPKAESKKRGAAKAPVKKSA</sequence>
<keyword evidence="2" id="KW-0227">DNA damage</keyword>
<dbReference type="SMART" id="SM00559">
    <property type="entry name" value="Ku78"/>
    <property type="match status" value="1"/>
</dbReference>
<evidence type="ECO:0000256" key="2">
    <source>
        <dbReference type="HAMAP-Rule" id="MF_01875"/>
    </source>
</evidence>
<dbReference type="InterPro" id="IPR016194">
    <property type="entry name" value="SPOC-like_C_dom_sf"/>
</dbReference>
<proteinExistence type="inferred from homology"/>
<feature type="domain" description="Ku" evidence="4">
    <location>
        <begin position="56"/>
        <end position="186"/>
    </location>
</feature>
<dbReference type="PIRSF" id="PIRSF006493">
    <property type="entry name" value="Prok_Ku"/>
    <property type="match status" value="1"/>
</dbReference>
<keyword evidence="2" id="KW-0233">DNA recombination</keyword>
<reference evidence="6" key="1">
    <citation type="journal article" date="2019" name="Int. J. Syst. Evol. Microbiol.">
        <title>The Global Catalogue of Microorganisms (GCM) 10K type strain sequencing project: providing services to taxonomists for standard genome sequencing and annotation.</title>
        <authorList>
            <consortium name="The Broad Institute Genomics Platform"/>
            <consortium name="The Broad Institute Genome Sequencing Center for Infectious Disease"/>
            <person name="Wu L."/>
            <person name="Ma J."/>
        </authorList>
    </citation>
    <scope>NUCLEOTIDE SEQUENCE [LARGE SCALE GENOMIC DNA]</scope>
    <source>
        <strain evidence="6">CGMCC 1.16444</strain>
    </source>
</reference>
<feature type="compositionally biased region" description="Basic and acidic residues" evidence="3">
    <location>
        <begin position="261"/>
        <end position="275"/>
    </location>
</feature>
<dbReference type="HAMAP" id="MF_01875">
    <property type="entry name" value="Prokaryotic_Ku"/>
    <property type="match status" value="1"/>
</dbReference>
<dbReference type="EMBL" id="JBHSJF010000006">
    <property type="protein sequence ID" value="MFC5068885.1"/>
    <property type="molecule type" value="Genomic_DNA"/>
</dbReference>
<evidence type="ECO:0000259" key="4">
    <source>
        <dbReference type="SMART" id="SM00559"/>
    </source>
</evidence>
<comment type="caution">
    <text evidence="5">The sequence shown here is derived from an EMBL/GenBank/DDBJ whole genome shotgun (WGS) entry which is preliminary data.</text>
</comment>
<feature type="region of interest" description="Disordered" evidence="3">
    <location>
        <begin position="228"/>
        <end position="248"/>
    </location>
</feature>
<gene>
    <name evidence="2" type="primary">ku</name>
    <name evidence="5" type="ORF">ACFPFW_12790</name>
</gene>
<protein>
    <recommendedName>
        <fullName evidence="2">Non-homologous end joining protein Ku</fullName>
    </recommendedName>
</protein>
<accession>A0ABV9Z1L1</accession>
<dbReference type="InterPro" id="IPR009187">
    <property type="entry name" value="Prok_Ku"/>
</dbReference>
<comment type="subunit">
    <text evidence="2">Homodimer. Interacts with LigD.</text>
</comment>
<evidence type="ECO:0000256" key="1">
    <source>
        <dbReference type="ARBA" id="ARBA00023125"/>
    </source>
</evidence>
<name>A0ABV9Z1L1_9HYPH</name>
<feature type="region of interest" description="Disordered" evidence="3">
    <location>
        <begin position="261"/>
        <end position="287"/>
    </location>
</feature>
<dbReference type="Pfam" id="PF02735">
    <property type="entry name" value="Ku"/>
    <property type="match status" value="1"/>
</dbReference>
<evidence type="ECO:0000313" key="6">
    <source>
        <dbReference type="Proteomes" id="UP001595796"/>
    </source>
</evidence>
<feature type="compositionally biased region" description="Basic residues" evidence="3">
    <location>
        <begin position="276"/>
        <end position="287"/>
    </location>
</feature>
<keyword evidence="2" id="KW-0234">DNA repair</keyword>
<comment type="similarity">
    <text evidence="2">Belongs to the prokaryotic Ku family.</text>
</comment>
<dbReference type="NCBIfam" id="TIGR02772">
    <property type="entry name" value="Ku_bact"/>
    <property type="match status" value="1"/>
</dbReference>
<dbReference type="PANTHER" id="PTHR41251:SF1">
    <property type="entry name" value="NON-HOMOLOGOUS END JOINING PROTEIN KU"/>
    <property type="match status" value="1"/>
</dbReference>
<dbReference type="RefSeq" id="WP_114956880.1">
    <property type="nucleotide sequence ID" value="NZ_JBHSJF010000006.1"/>
</dbReference>
<dbReference type="Gene3D" id="2.40.290.10">
    <property type="match status" value="1"/>
</dbReference>
<dbReference type="SUPFAM" id="SSF100939">
    <property type="entry name" value="SPOC domain-like"/>
    <property type="match status" value="1"/>
</dbReference>
<comment type="function">
    <text evidence="2">With LigD forms a non-homologous end joining (NHEJ) DNA repair enzyme, which repairs dsDNA breaks with reduced fidelity. Binds linear dsDNA with 5'- and 3'- overhangs but not closed circular dsDNA nor ssDNA. Recruits and stimulates the ligase activity of LigD.</text>
</comment>
<evidence type="ECO:0000313" key="5">
    <source>
        <dbReference type="EMBL" id="MFC5068885.1"/>
    </source>
</evidence>
<dbReference type="InterPro" id="IPR006164">
    <property type="entry name" value="DNA_bd_Ku70/Ku80"/>
</dbReference>